<dbReference type="Proteomes" id="UP001174932">
    <property type="component" value="Unassembled WGS sequence"/>
</dbReference>
<dbReference type="SUPFAM" id="SSF116726">
    <property type="entry name" value="TrkA C-terminal domain-like"/>
    <property type="match status" value="2"/>
</dbReference>
<keyword evidence="6 7" id="KW-0472">Membrane</keyword>
<feature type="domain" description="RCK C-terminal" evidence="8">
    <location>
        <begin position="215"/>
        <end position="301"/>
    </location>
</feature>
<evidence type="ECO:0000313" key="9">
    <source>
        <dbReference type="EMBL" id="MDO6964190.1"/>
    </source>
</evidence>
<feature type="transmembrane region" description="Helical" evidence="7">
    <location>
        <begin position="6"/>
        <end position="26"/>
    </location>
</feature>
<feature type="transmembrane region" description="Helical" evidence="7">
    <location>
        <begin position="490"/>
        <end position="511"/>
    </location>
</feature>
<feature type="transmembrane region" description="Helical" evidence="7">
    <location>
        <begin position="517"/>
        <end position="537"/>
    </location>
</feature>
<comment type="subcellular location">
    <subcellularLocation>
        <location evidence="1">Membrane</location>
        <topology evidence="1">Multi-pass membrane protein</topology>
    </subcellularLocation>
</comment>
<feature type="transmembrane region" description="Helical" evidence="7">
    <location>
        <begin position="583"/>
        <end position="603"/>
    </location>
</feature>
<evidence type="ECO:0000256" key="6">
    <source>
        <dbReference type="ARBA" id="ARBA00023136"/>
    </source>
</evidence>
<keyword evidence="10" id="KW-1185">Reference proteome</keyword>
<feature type="transmembrane region" description="Helical" evidence="7">
    <location>
        <begin position="182"/>
        <end position="204"/>
    </location>
</feature>
<dbReference type="RefSeq" id="WP_304376120.1">
    <property type="nucleotide sequence ID" value="NZ_JAUOZU010000007.1"/>
</dbReference>
<dbReference type="PROSITE" id="PS01271">
    <property type="entry name" value="NA_SULFATE"/>
    <property type="match status" value="1"/>
</dbReference>
<evidence type="ECO:0000256" key="7">
    <source>
        <dbReference type="SAM" id="Phobius"/>
    </source>
</evidence>
<dbReference type="InterPro" id="IPR031312">
    <property type="entry name" value="Na/sul_symport_CS"/>
</dbReference>
<comment type="caution">
    <text evidence="9">The sequence shown here is derived from an EMBL/GenBank/DDBJ whole genome shotgun (WGS) entry which is preliminary data.</text>
</comment>
<dbReference type="EMBL" id="JAUOZU010000007">
    <property type="protein sequence ID" value="MDO6964190.1"/>
    <property type="molecule type" value="Genomic_DNA"/>
</dbReference>
<organism evidence="9 10">
    <name type="scientific">Rhizobium alvei</name>
    <dbReference type="NCBI Taxonomy" id="1132659"/>
    <lineage>
        <taxon>Bacteria</taxon>
        <taxon>Pseudomonadati</taxon>
        <taxon>Pseudomonadota</taxon>
        <taxon>Alphaproteobacteria</taxon>
        <taxon>Hyphomicrobiales</taxon>
        <taxon>Rhizobiaceae</taxon>
        <taxon>Rhizobium/Agrobacterium group</taxon>
        <taxon>Rhizobium</taxon>
    </lineage>
</organism>
<evidence type="ECO:0000256" key="1">
    <source>
        <dbReference type="ARBA" id="ARBA00004141"/>
    </source>
</evidence>
<keyword evidence="3 7" id="KW-0812">Transmembrane</keyword>
<evidence type="ECO:0000256" key="3">
    <source>
        <dbReference type="ARBA" id="ARBA00022692"/>
    </source>
</evidence>
<dbReference type="InterPro" id="IPR006037">
    <property type="entry name" value="RCK_C"/>
</dbReference>
<reference evidence="9" key="2">
    <citation type="submission" date="2023-07" db="EMBL/GenBank/DDBJ databases">
        <authorList>
            <person name="Shen H."/>
        </authorList>
    </citation>
    <scope>NUCLEOTIDE SEQUENCE</scope>
    <source>
        <strain evidence="9">TNR-22</strain>
    </source>
</reference>
<dbReference type="Pfam" id="PF02080">
    <property type="entry name" value="TrkA_C"/>
    <property type="match status" value="2"/>
</dbReference>
<evidence type="ECO:0000256" key="4">
    <source>
        <dbReference type="ARBA" id="ARBA00022737"/>
    </source>
</evidence>
<feature type="transmembrane region" description="Helical" evidence="7">
    <location>
        <begin position="415"/>
        <end position="448"/>
    </location>
</feature>
<keyword evidence="4" id="KW-0677">Repeat</keyword>
<feature type="transmembrane region" description="Helical" evidence="7">
    <location>
        <begin position="64"/>
        <end position="84"/>
    </location>
</feature>
<dbReference type="PANTHER" id="PTHR43652">
    <property type="entry name" value="BASIC AMINO ACID ANTIPORTER YFCC-RELATED"/>
    <property type="match status" value="1"/>
</dbReference>
<feature type="transmembrane region" description="Helical" evidence="7">
    <location>
        <begin position="96"/>
        <end position="117"/>
    </location>
</feature>
<accession>A0ABT8YKK6</accession>
<feature type="domain" description="RCK C-terminal" evidence="8">
    <location>
        <begin position="313"/>
        <end position="397"/>
    </location>
</feature>
<feature type="transmembrane region" description="Helical" evidence="7">
    <location>
        <begin position="123"/>
        <end position="142"/>
    </location>
</feature>
<gene>
    <name evidence="9" type="ORF">Q4481_09495</name>
</gene>
<dbReference type="InterPro" id="IPR051679">
    <property type="entry name" value="DASS-Related_Transporters"/>
</dbReference>
<dbReference type="InterPro" id="IPR004680">
    <property type="entry name" value="Cit_transptr-like_dom"/>
</dbReference>
<dbReference type="InterPro" id="IPR036721">
    <property type="entry name" value="RCK_C_sf"/>
</dbReference>
<feature type="transmembrane region" description="Helical" evidence="7">
    <location>
        <begin position="460"/>
        <end position="478"/>
    </location>
</feature>
<evidence type="ECO:0000256" key="2">
    <source>
        <dbReference type="ARBA" id="ARBA00022448"/>
    </source>
</evidence>
<dbReference type="Gene3D" id="3.30.70.1450">
    <property type="entry name" value="Regulator of K+ conductance, C-terminal domain"/>
    <property type="match status" value="2"/>
</dbReference>
<dbReference type="PROSITE" id="PS51202">
    <property type="entry name" value="RCK_C"/>
    <property type="match status" value="2"/>
</dbReference>
<reference evidence="9" key="1">
    <citation type="journal article" date="2015" name="Int. J. Syst. Evol. Microbiol.">
        <title>Rhizobium alvei sp. nov., isolated from a freshwater river.</title>
        <authorList>
            <person name="Sheu S.Y."/>
            <person name="Huang H.W."/>
            <person name="Young C.C."/>
            <person name="Chen W.M."/>
        </authorList>
    </citation>
    <scope>NUCLEOTIDE SEQUENCE</scope>
    <source>
        <strain evidence="9">TNR-22</strain>
    </source>
</reference>
<keyword evidence="2" id="KW-0813">Transport</keyword>
<evidence type="ECO:0000259" key="8">
    <source>
        <dbReference type="PROSITE" id="PS51202"/>
    </source>
</evidence>
<dbReference type="PANTHER" id="PTHR43652:SF2">
    <property type="entry name" value="BASIC AMINO ACID ANTIPORTER YFCC-RELATED"/>
    <property type="match status" value="1"/>
</dbReference>
<evidence type="ECO:0000313" key="10">
    <source>
        <dbReference type="Proteomes" id="UP001174932"/>
    </source>
</evidence>
<evidence type="ECO:0000256" key="5">
    <source>
        <dbReference type="ARBA" id="ARBA00022989"/>
    </source>
</evidence>
<dbReference type="Pfam" id="PF03600">
    <property type="entry name" value="CitMHS"/>
    <property type="match status" value="1"/>
</dbReference>
<proteinExistence type="predicted"/>
<protein>
    <submittedName>
        <fullName evidence="9">SLC13 family permease</fullName>
    </submittedName>
</protein>
<feature type="transmembrane region" description="Helical" evidence="7">
    <location>
        <begin position="33"/>
        <end position="52"/>
    </location>
</feature>
<feature type="transmembrane region" description="Helical" evidence="7">
    <location>
        <begin position="149"/>
        <end position="170"/>
    </location>
</feature>
<feature type="transmembrane region" description="Helical" evidence="7">
    <location>
        <begin position="544"/>
        <end position="563"/>
    </location>
</feature>
<sequence length="604" mass="64086">MTLIEAMGLSAWTPYIALGLIFLLIVSFATEKALPVVVAIAGMALSLILGLIDSKDMLASLSNSAPWTIIAMFILSSALVRTGILDFLTDRLKSIAGYGATVAIGVFLVLVILASAVMNNTPLVVMMMPLTIGLARVLNVSASRLLMPLSFAAILGGTMTLIGTSTNLLVDGVAREQGLAPFGLFEISSVGILVAATGAIYLAVAARYFIPERGVAASALANRPKSQFLVEVLIPHDSPMIGRSPKDVSLFNGDDRRIIDVVRGNHSIRNEMADITLEAGDIVVIKSPVANVMAIRDRKGVEVASSVDAGSDDDVEAVASRSSSVIEALIGPGSRLIGRTLREERFRRRYGVYPMALHRADMNFNRRLEDVRLQIGDRLLLEGAPEDIQHLAETSGIINLNAPAERAVRTTHAPIALGTLVGVMLLSALGVMPIAALAWIGVAIVLVTRSIDPDEAFEAVDWQIIIMIYAMLAIGKGLESSGSVNLLVDAALPYLQGLPVIAVLLGVYLLASALTEIVTNNAVAVVVTPVAIALAQALGLDPRVFVVTVMFAASASFATPIGYQTNTLVYSAGGYRFMDFVVVGLPLNILAGFVTVFGLWLFWL</sequence>
<name>A0ABT8YKK6_9HYPH</name>
<keyword evidence="5 7" id="KW-1133">Transmembrane helix</keyword>